<feature type="domain" description="Helicase ATP-binding" evidence="15">
    <location>
        <begin position="146"/>
        <end position="262"/>
    </location>
</feature>
<protein>
    <recommendedName>
        <fullName evidence="5">RNA helicase</fullName>
        <ecNumber evidence="5">3.6.4.13</ecNumber>
    </recommendedName>
</protein>
<dbReference type="InterPro" id="IPR044774">
    <property type="entry name" value="Suv3_DEXQc"/>
</dbReference>
<dbReference type="PROSITE" id="PS51194">
    <property type="entry name" value="HELICASE_CTER"/>
    <property type="match status" value="1"/>
</dbReference>
<evidence type="ECO:0000256" key="12">
    <source>
        <dbReference type="ARBA" id="ARBA00023271"/>
    </source>
</evidence>
<dbReference type="CDD" id="cd17913">
    <property type="entry name" value="DEXQc_Suv3"/>
    <property type="match status" value="1"/>
</dbReference>
<proteinExistence type="predicted"/>
<dbReference type="PANTHER" id="PTHR12131:SF1">
    <property type="entry name" value="ATP-DEPENDENT RNA HELICASE SUPV3L1, MITOCHONDRIAL-RELATED"/>
    <property type="match status" value="1"/>
</dbReference>
<evidence type="ECO:0000256" key="4">
    <source>
        <dbReference type="ARBA" id="ARBA00011661"/>
    </source>
</evidence>
<keyword evidence="9" id="KW-0067">ATP-binding</keyword>
<dbReference type="EMBL" id="KZ155839">
    <property type="protein sequence ID" value="OUS42254.1"/>
    <property type="molecule type" value="Genomic_DNA"/>
</dbReference>
<evidence type="ECO:0000256" key="2">
    <source>
        <dbReference type="ARBA" id="ARBA00001946"/>
    </source>
</evidence>
<dbReference type="Gene3D" id="1.20.272.40">
    <property type="match status" value="1"/>
</dbReference>
<dbReference type="Proteomes" id="UP000195557">
    <property type="component" value="Unassembled WGS sequence"/>
</dbReference>
<feature type="compositionally biased region" description="Low complexity" evidence="14">
    <location>
        <begin position="109"/>
        <end position="119"/>
    </location>
</feature>
<dbReference type="Pfam" id="PF00271">
    <property type="entry name" value="Helicase_C"/>
    <property type="match status" value="1"/>
</dbReference>
<evidence type="ECO:0000256" key="6">
    <source>
        <dbReference type="ARBA" id="ARBA00022741"/>
    </source>
</evidence>
<dbReference type="GO" id="GO:0005524">
    <property type="term" value="F:ATP binding"/>
    <property type="evidence" value="ECO:0007669"/>
    <property type="project" value="UniProtKB-KW"/>
</dbReference>
<evidence type="ECO:0000256" key="8">
    <source>
        <dbReference type="ARBA" id="ARBA00022806"/>
    </source>
</evidence>
<keyword evidence="11" id="KW-0496">Mitochondrion</keyword>
<dbReference type="Pfam" id="PF12513">
    <property type="entry name" value="SUV3_C"/>
    <property type="match status" value="1"/>
</dbReference>
<dbReference type="Pfam" id="PF22527">
    <property type="entry name" value="DEXQc_Suv3"/>
    <property type="match status" value="1"/>
</dbReference>
<accession>A0A1Y5I242</accession>
<evidence type="ECO:0000256" key="11">
    <source>
        <dbReference type="ARBA" id="ARBA00023128"/>
    </source>
</evidence>
<dbReference type="PROSITE" id="PS51192">
    <property type="entry name" value="HELICASE_ATP_BIND_1"/>
    <property type="match status" value="1"/>
</dbReference>
<comment type="catalytic activity">
    <reaction evidence="13">
        <text>ATP + H2O = ADP + phosphate + H(+)</text>
        <dbReference type="Rhea" id="RHEA:13065"/>
        <dbReference type="ChEBI" id="CHEBI:15377"/>
        <dbReference type="ChEBI" id="CHEBI:15378"/>
        <dbReference type="ChEBI" id="CHEBI:30616"/>
        <dbReference type="ChEBI" id="CHEBI:43474"/>
        <dbReference type="ChEBI" id="CHEBI:456216"/>
        <dbReference type="EC" id="3.6.4.13"/>
    </reaction>
</comment>
<dbReference type="GO" id="GO:0042645">
    <property type="term" value="C:mitochondrial nucleoid"/>
    <property type="evidence" value="ECO:0007669"/>
    <property type="project" value="UniProtKB-SubCell"/>
</dbReference>
<keyword evidence="7 17" id="KW-0378">Hydrolase</keyword>
<evidence type="ECO:0000256" key="14">
    <source>
        <dbReference type="SAM" id="MobiDB-lite"/>
    </source>
</evidence>
<dbReference type="GO" id="GO:0045025">
    <property type="term" value="C:mitochondrial degradosome"/>
    <property type="evidence" value="ECO:0007669"/>
    <property type="project" value="TreeGrafter"/>
</dbReference>
<dbReference type="EC" id="3.6.4.13" evidence="5"/>
<dbReference type="InterPro" id="IPR014001">
    <property type="entry name" value="Helicase_ATP-bd"/>
</dbReference>
<feature type="region of interest" description="Disordered" evidence="14">
    <location>
        <begin position="20"/>
        <end position="55"/>
    </location>
</feature>
<dbReference type="eggNOG" id="KOG0953">
    <property type="taxonomic scope" value="Eukaryota"/>
</dbReference>
<evidence type="ECO:0000259" key="15">
    <source>
        <dbReference type="PROSITE" id="PS51192"/>
    </source>
</evidence>
<name>A0A1Y5I242_OSTTA</name>
<reference evidence="17" key="1">
    <citation type="submission" date="2017-04" db="EMBL/GenBank/DDBJ databases">
        <title>Population genomics of picophytoplankton unveils novel chromosome hypervariability.</title>
        <authorList>
            <consortium name="DOE Joint Genome Institute"/>
            <person name="Blanc-Mathieu R."/>
            <person name="Krasovec M."/>
            <person name="Hebrard M."/>
            <person name="Yau S."/>
            <person name="Desgranges E."/>
            <person name="Martin J."/>
            <person name="Schackwitz W."/>
            <person name="Kuo A."/>
            <person name="Salin G."/>
            <person name="Donnadieu C."/>
            <person name="Desdevises Y."/>
            <person name="Sanchez-Ferandin S."/>
            <person name="Moreau H."/>
            <person name="Rivals E."/>
            <person name="Grigoriev I.V."/>
            <person name="Grimsley N."/>
            <person name="Eyre-Walker A."/>
            <person name="Piganeau G."/>
        </authorList>
    </citation>
    <scope>NUCLEOTIDE SEQUENCE [LARGE SCALE GENOMIC DNA]</scope>
    <source>
        <strain evidence="17">RCC 1115</strain>
    </source>
</reference>
<dbReference type="PANTHER" id="PTHR12131">
    <property type="entry name" value="ATP-DEPENDENT RNA AND DNA HELICASE"/>
    <property type="match status" value="1"/>
</dbReference>
<dbReference type="SUPFAM" id="SSF52540">
    <property type="entry name" value="P-loop containing nucleoside triphosphate hydrolases"/>
    <property type="match status" value="1"/>
</dbReference>
<evidence type="ECO:0000256" key="9">
    <source>
        <dbReference type="ARBA" id="ARBA00022840"/>
    </source>
</evidence>
<evidence type="ECO:0000256" key="7">
    <source>
        <dbReference type="ARBA" id="ARBA00022801"/>
    </source>
</evidence>
<gene>
    <name evidence="17" type="ORF">BE221DRAFT_188088</name>
</gene>
<feature type="compositionally biased region" description="Acidic residues" evidence="14">
    <location>
        <begin position="98"/>
        <end position="108"/>
    </location>
</feature>
<keyword evidence="12" id="KW-1135">Mitochondrion nucleoid</keyword>
<feature type="region of interest" description="Disordered" evidence="14">
    <location>
        <begin position="686"/>
        <end position="742"/>
    </location>
</feature>
<organism evidence="17">
    <name type="scientific">Ostreococcus tauri</name>
    <name type="common">Marine green alga</name>
    <dbReference type="NCBI Taxonomy" id="70448"/>
    <lineage>
        <taxon>Eukaryota</taxon>
        <taxon>Viridiplantae</taxon>
        <taxon>Chlorophyta</taxon>
        <taxon>Mamiellophyceae</taxon>
        <taxon>Mamiellales</taxon>
        <taxon>Bathycoccaceae</taxon>
        <taxon>Ostreococcus</taxon>
    </lineage>
</organism>
<feature type="domain" description="Helicase C-terminal" evidence="16">
    <location>
        <begin position="304"/>
        <end position="463"/>
    </location>
</feature>
<comment type="subunit">
    <text evidence="4">Homodimer; in free form. Component of the mitochondrial degradosome (mtEXO) complex which is a heteropentamer containing 2 copies of SUPV3L1 and 3 copies of PNPT1.</text>
</comment>
<dbReference type="Gene3D" id="1.20.58.1080">
    <property type="match status" value="1"/>
</dbReference>
<keyword evidence="10" id="KW-0809">Transit peptide</keyword>
<evidence type="ECO:0000256" key="1">
    <source>
        <dbReference type="ARBA" id="ARBA00001936"/>
    </source>
</evidence>
<feature type="compositionally biased region" description="Low complexity" evidence="14">
    <location>
        <begin position="37"/>
        <end position="52"/>
    </location>
</feature>
<comment type="subcellular location">
    <subcellularLocation>
        <location evidence="3">Mitochondrion matrix</location>
        <location evidence="3">Mitochondrion nucleoid</location>
    </subcellularLocation>
</comment>
<evidence type="ECO:0000256" key="5">
    <source>
        <dbReference type="ARBA" id="ARBA00012552"/>
    </source>
</evidence>
<evidence type="ECO:0000313" key="17">
    <source>
        <dbReference type="EMBL" id="OUS42254.1"/>
    </source>
</evidence>
<evidence type="ECO:0000256" key="10">
    <source>
        <dbReference type="ARBA" id="ARBA00022946"/>
    </source>
</evidence>
<comment type="cofactor">
    <cofactor evidence="1">
        <name>Mn(2+)</name>
        <dbReference type="ChEBI" id="CHEBI:29035"/>
    </cofactor>
</comment>
<dbReference type="InterPro" id="IPR022192">
    <property type="entry name" value="SUV3_C"/>
</dbReference>
<dbReference type="FunFam" id="3.40.50.300:FF:000269">
    <property type="entry name" value="ATP-dependent RNA helicase SUPV3L1, mitochondrial"/>
    <property type="match status" value="1"/>
</dbReference>
<dbReference type="FunFam" id="3.40.50.300:FF:000957">
    <property type="entry name" value="ATP-dependent RNA helicase SUV3L, mitochondrial"/>
    <property type="match status" value="1"/>
</dbReference>
<comment type="cofactor">
    <cofactor evidence="2">
        <name>Mg(2+)</name>
        <dbReference type="ChEBI" id="CHEBI:18420"/>
    </cofactor>
</comment>
<dbReference type="InterPro" id="IPR001650">
    <property type="entry name" value="Helicase_C-like"/>
</dbReference>
<evidence type="ECO:0000259" key="16">
    <source>
        <dbReference type="PROSITE" id="PS51194"/>
    </source>
</evidence>
<dbReference type="GO" id="GO:0000965">
    <property type="term" value="P:mitochondrial RNA 3'-end processing"/>
    <property type="evidence" value="ECO:0007669"/>
    <property type="project" value="TreeGrafter"/>
</dbReference>
<dbReference type="SMART" id="SM00490">
    <property type="entry name" value="HELICc"/>
    <property type="match status" value="1"/>
</dbReference>
<evidence type="ECO:0000256" key="3">
    <source>
        <dbReference type="ARBA" id="ARBA00004436"/>
    </source>
</evidence>
<dbReference type="InterPro" id="IPR050699">
    <property type="entry name" value="RNA-DNA_Helicase"/>
</dbReference>
<sequence length="742" mass="80577">MSTARRDVARAMASRARACAVPSRVGAAADAREGRRASGATATSSASGTARAMARDGACRGGAVRRASGRLAGWRARGVWLERDARSFASSATARDGSDDDDGDDDGGDSASGRGSGKSSKAKRVTSRESLRRLMDMRDPAAWYPLARSMRREITLHVGPTNSGKTHAAMERLKQAASGVYCAPLRLLAWEISESMNAVGVACTLVTGQEIREAPNARHVSSTVEMSDVSSVYDCAVIDEVQLLSDPHRGYAYTRALLGLAAIELHLCGDPRVVPLVKKIVESTGDLLTVKEYERLSPLEVSSEIVKSVKDVREGDALVAFSRADVYKMKRELEKKSNFRACVIYGALPPEARSRQALLFNKPESGYDVLIASDAIGMGLNLNVRRVIFTTMSKFDGVGTRHLEAPEVRQIAGRAGRYGLDYAGGGSVTTMKRSEHKILVNALEGELKPLDSAGIAPSLEQVEEYCAIHRDASLLEALQALSNKAKLASHYRMRNMSEPIAVAKMLKKFPLALEDQFTFAIAPVDVKDPMVCAALLTFVKTFCTHGRVGVRLISLPPPRTPKNPIQLQKLESAHKCLDLYLWLARKLPKAFPEPELADAYRTATATAISAGLQFLSTISDEKNGRKEFDGDTSYLSKSAVKRAFNAAKVAIENIEEERARAGLPRIDQAERAVRFSDFKWTNGGKTNDEATKLSSRIPKSKSSRVSDAKHPNDQLDASPPPPSGPTKKSFVAKRSFAKPSWL</sequence>
<dbReference type="InterPro" id="IPR027417">
    <property type="entry name" value="P-loop_NTPase"/>
</dbReference>
<feature type="region of interest" description="Disordered" evidence="14">
    <location>
        <begin position="89"/>
        <end position="132"/>
    </location>
</feature>
<dbReference type="CDD" id="cd18805">
    <property type="entry name" value="SF2_C_suv3"/>
    <property type="match status" value="1"/>
</dbReference>
<dbReference type="InterPro" id="IPR041082">
    <property type="entry name" value="Suv3_C_1"/>
</dbReference>
<dbReference type="InterPro" id="IPR055206">
    <property type="entry name" value="DEXQc_SUV3"/>
</dbReference>
<feature type="compositionally biased region" description="Basic and acidic residues" evidence="14">
    <location>
        <begin position="704"/>
        <end position="713"/>
    </location>
</feature>
<dbReference type="Pfam" id="PF18147">
    <property type="entry name" value="Suv3_C_1"/>
    <property type="match status" value="1"/>
</dbReference>
<evidence type="ECO:0000256" key="13">
    <source>
        <dbReference type="ARBA" id="ARBA00047984"/>
    </source>
</evidence>
<dbReference type="AlphaFoldDB" id="A0A1Y5I242"/>
<dbReference type="GO" id="GO:0003724">
    <property type="term" value="F:RNA helicase activity"/>
    <property type="evidence" value="ECO:0007669"/>
    <property type="project" value="UniProtKB-EC"/>
</dbReference>
<keyword evidence="8" id="KW-0347">Helicase</keyword>
<dbReference type="Gene3D" id="3.40.50.300">
    <property type="entry name" value="P-loop containing nucleotide triphosphate hydrolases"/>
    <property type="match status" value="2"/>
</dbReference>
<keyword evidence="6" id="KW-0547">Nucleotide-binding</keyword>
<dbReference type="GO" id="GO:0016787">
    <property type="term" value="F:hydrolase activity"/>
    <property type="evidence" value="ECO:0007669"/>
    <property type="project" value="UniProtKB-KW"/>
</dbReference>